<gene>
    <name evidence="1" type="ORF">IW245_004112</name>
</gene>
<dbReference type="Proteomes" id="UP000622552">
    <property type="component" value="Unassembled WGS sequence"/>
</dbReference>
<reference evidence="1" key="1">
    <citation type="submission" date="2020-11" db="EMBL/GenBank/DDBJ databases">
        <title>Sequencing the genomes of 1000 actinobacteria strains.</title>
        <authorList>
            <person name="Klenk H.-P."/>
        </authorList>
    </citation>
    <scope>NUCLEOTIDE SEQUENCE</scope>
    <source>
        <strain evidence="1">DSM 45356</strain>
    </source>
</reference>
<name>A0A8J7GJU3_9ACTN</name>
<dbReference type="RefSeq" id="WP_197004727.1">
    <property type="nucleotide sequence ID" value="NZ_JADOUF010000001.1"/>
</dbReference>
<protein>
    <submittedName>
        <fullName evidence="1">Uncharacterized protein</fullName>
    </submittedName>
</protein>
<evidence type="ECO:0000313" key="2">
    <source>
        <dbReference type="Proteomes" id="UP000622552"/>
    </source>
</evidence>
<sequence length="137" mass="15896">MMSSEVDERYEHLRALLTGDERATGLRYRHETRFPRLLSYWAYEGRGSNVSWWCVWWVLPRPGLLLRRAALVGWTTSDLGVDEASGRHRVVYDDCDDWLYTGPAARRIYKHALGGAQLLYVDTWPKPLWPDVDGNVS</sequence>
<dbReference type="AlphaFoldDB" id="A0A8J7GJU3"/>
<dbReference type="EMBL" id="JADOUF010000001">
    <property type="protein sequence ID" value="MBG6137918.1"/>
    <property type="molecule type" value="Genomic_DNA"/>
</dbReference>
<keyword evidence="2" id="KW-1185">Reference proteome</keyword>
<comment type="caution">
    <text evidence="1">The sequence shown here is derived from an EMBL/GenBank/DDBJ whole genome shotgun (WGS) entry which is preliminary data.</text>
</comment>
<proteinExistence type="predicted"/>
<accession>A0A8J7GJU3</accession>
<organism evidence="1 2">
    <name type="scientific">Longispora fulva</name>
    <dbReference type="NCBI Taxonomy" id="619741"/>
    <lineage>
        <taxon>Bacteria</taxon>
        <taxon>Bacillati</taxon>
        <taxon>Actinomycetota</taxon>
        <taxon>Actinomycetes</taxon>
        <taxon>Micromonosporales</taxon>
        <taxon>Micromonosporaceae</taxon>
        <taxon>Longispora</taxon>
    </lineage>
</organism>
<evidence type="ECO:0000313" key="1">
    <source>
        <dbReference type="EMBL" id="MBG6137918.1"/>
    </source>
</evidence>